<protein>
    <submittedName>
        <fullName evidence="2">Uncharacterized protein</fullName>
    </submittedName>
</protein>
<dbReference type="Proteomes" id="UP000187209">
    <property type="component" value="Unassembled WGS sequence"/>
</dbReference>
<comment type="caution">
    <text evidence="2">The sequence shown here is derived from an EMBL/GenBank/DDBJ whole genome shotgun (WGS) entry which is preliminary data.</text>
</comment>
<evidence type="ECO:0000313" key="2">
    <source>
        <dbReference type="EMBL" id="OMJ65582.1"/>
    </source>
</evidence>
<dbReference type="OrthoDB" id="324916at2759"/>
<reference evidence="2 3" key="1">
    <citation type="submission" date="2016-11" db="EMBL/GenBank/DDBJ databases">
        <title>The macronuclear genome of Stentor coeruleus: a giant cell with tiny introns.</title>
        <authorList>
            <person name="Slabodnick M."/>
            <person name="Ruby J.G."/>
            <person name="Reiff S.B."/>
            <person name="Swart E.C."/>
            <person name="Gosai S."/>
            <person name="Prabakaran S."/>
            <person name="Witkowska E."/>
            <person name="Larue G.E."/>
            <person name="Fisher S."/>
            <person name="Freeman R.M."/>
            <person name="Gunawardena J."/>
            <person name="Chu W."/>
            <person name="Stover N.A."/>
            <person name="Gregory B.D."/>
            <person name="Nowacki M."/>
            <person name="Derisi J."/>
            <person name="Roy S.W."/>
            <person name="Marshall W.F."/>
            <person name="Sood P."/>
        </authorList>
    </citation>
    <scope>NUCLEOTIDE SEQUENCE [LARGE SCALE GENOMIC DNA]</scope>
    <source>
        <strain evidence="2">WM001</strain>
    </source>
</reference>
<name>A0A1R2AM46_9CILI</name>
<dbReference type="EMBL" id="MPUH01002049">
    <property type="protein sequence ID" value="OMJ65582.1"/>
    <property type="molecule type" value="Genomic_DNA"/>
</dbReference>
<evidence type="ECO:0000313" key="3">
    <source>
        <dbReference type="Proteomes" id="UP000187209"/>
    </source>
</evidence>
<proteinExistence type="predicted"/>
<keyword evidence="3" id="KW-1185">Reference proteome</keyword>
<feature type="region of interest" description="Disordered" evidence="1">
    <location>
        <begin position="1"/>
        <end position="35"/>
    </location>
</feature>
<sequence>MISDDNFEEPSKFTKLNSSDESSSIADLDSSSDDDDLDLKTTKGYKCSNCSVFFEQYKNYKSHSLFKNSMCKQCKQVFFCCNMVAAHLKDCIKGAEKKHFVEKRPNPRYIKAIEEHIKKRDAIYKNTVKKQENIKGEGK</sequence>
<dbReference type="AlphaFoldDB" id="A0A1R2AM46"/>
<gene>
    <name evidence="2" type="ORF">SteCoe_37961</name>
</gene>
<organism evidence="2 3">
    <name type="scientific">Stentor coeruleus</name>
    <dbReference type="NCBI Taxonomy" id="5963"/>
    <lineage>
        <taxon>Eukaryota</taxon>
        <taxon>Sar</taxon>
        <taxon>Alveolata</taxon>
        <taxon>Ciliophora</taxon>
        <taxon>Postciliodesmatophora</taxon>
        <taxon>Heterotrichea</taxon>
        <taxon>Heterotrichida</taxon>
        <taxon>Stentoridae</taxon>
        <taxon>Stentor</taxon>
    </lineage>
</organism>
<feature type="compositionally biased region" description="Low complexity" evidence="1">
    <location>
        <begin position="19"/>
        <end position="29"/>
    </location>
</feature>
<evidence type="ECO:0000256" key="1">
    <source>
        <dbReference type="SAM" id="MobiDB-lite"/>
    </source>
</evidence>
<accession>A0A1R2AM46</accession>